<gene>
    <name evidence="1" type="ORF">METZ01_LOCUS460442</name>
</gene>
<accession>A0A383AKG0</accession>
<feature type="non-terminal residue" evidence="1">
    <location>
        <position position="27"/>
    </location>
</feature>
<protein>
    <submittedName>
        <fullName evidence="1">Uncharacterized protein</fullName>
    </submittedName>
</protein>
<name>A0A383AKG0_9ZZZZ</name>
<feature type="non-terminal residue" evidence="1">
    <location>
        <position position="1"/>
    </location>
</feature>
<sequence>VPHEIDTDVGQGHPRRWLILGILTLSL</sequence>
<dbReference type="EMBL" id="UINC01192442">
    <property type="protein sequence ID" value="SVE07588.1"/>
    <property type="molecule type" value="Genomic_DNA"/>
</dbReference>
<proteinExistence type="predicted"/>
<dbReference type="AlphaFoldDB" id="A0A383AKG0"/>
<reference evidence="1" key="1">
    <citation type="submission" date="2018-05" db="EMBL/GenBank/DDBJ databases">
        <authorList>
            <person name="Lanie J.A."/>
            <person name="Ng W.-L."/>
            <person name="Kazmierczak K.M."/>
            <person name="Andrzejewski T.M."/>
            <person name="Davidsen T.M."/>
            <person name="Wayne K.J."/>
            <person name="Tettelin H."/>
            <person name="Glass J.I."/>
            <person name="Rusch D."/>
            <person name="Podicherti R."/>
            <person name="Tsui H.-C.T."/>
            <person name="Winkler M.E."/>
        </authorList>
    </citation>
    <scope>NUCLEOTIDE SEQUENCE</scope>
</reference>
<organism evidence="1">
    <name type="scientific">marine metagenome</name>
    <dbReference type="NCBI Taxonomy" id="408172"/>
    <lineage>
        <taxon>unclassified sequences</taxon>
        <taxon>metagenomes</taxon>
        <taxon>ecological metagenomes</taxon>
    </lineage>
</organism>
<evidence type="ECO:0000313" key="1">
    <source>
        <dbReference type="EMBL" id="SVE07588.1"/>
    </source>
</evidence>